<gene>
    <name evidence="3" type="ORF">COY93_03365</name>
</gene>
<dbReference type="PANTHER" id="PTHR30619">
    <property type="entry name" value="DNA INTERNALIZATION/COMPETENCE PROTEIN COMEC/REC2"/>
    <property type="match status" value="1"/>
</dbReference>
<dbReference type="InterPro" id="IPR052159">
    <property type="entry name" value="Competence_DNA_uptake"/>
</dbReference>
<dbReference type="Gene3D" id="3.60.15.10">
    <property type="entry name" value="Ribonuclease Z/Hydroxyacylglutathione hydrolase-like"/>
    <property type="match status" value="1"/>
</dbReference>
<dbReference type="Proteomes" id="UP000230973">
    <property type="component" value="Unassembled WGS sequence"/>
</dbReference>
<evidence type="ECO:0000256" key="1">
    <source>
        <dbReference type="SAM" id="Phobius"/>
    </source>
</evidence>
<accession>A0A2M7QAQ7</accession>
<feature type="domain" description="Metallo-beta-lactamase" evidence="2">
    <location>
        <begin position="63"/>
        <end position="270"/>
    </location>
</feature>
<dbReference type="InterPro" id="IPR036866">
    <property type="entry name" value="RibonucZ/Hydroxyglut_hydro"/>
</dbReference>
<dbReference type="SMART" id="SM00849">
    <property type="entry name" value="Lactamase_B"/>
    <property type="match status" value="1"/>
</dbReference>
<dbReference type="CDD" id="cd07731">
    <property type="entry name" value="ComA-like_MBL-fold"/>
    <property type="match status" value="1"/>
</dbReference>
<dbReference type="EMBL" id="PFLC01000040">
    <property type="protein sequence ID" value="PIY62427.1"/>
    <property type="molecule type" value="Genomic_DNA"/>
</dbReference>
<evidence type="ECO:0000259" key="2">
    <source>
        <dbReference type="SMART" id="SM00849"/>
    </source>
</evidence>
<keyword evidence="1" id="KW-0472">Membrane</keyword>
<protein>
    <recommendedName>
        <fullName evidence="2">Metallo-beta-lactamase domain-containing protein</fullName>
    </recommendedName>
</protein>
<keyword evidence="1" id="KW-0812">Transmembrane</keyword>
<evidence type="ECO:0000313" key="3">
    <source>
        <dbReference type="EMBL" id="PIY62427.1"/>
    </source>
</evidence>
<reference evidence="4" key="1">
    <citation type="submission" date="2017-09" db="EMBL/GenBank/DDBJ databases">
        <title>Depth-based differentiation of microbial function through sediment-hosted aquifers and enrichment of novel symbionts in the deep terrestrial subsurface.</title>
        <authorList>
            <person name="Probst A.J."/>
            <person name="Ladd B."/>
            <person name="Jarett J.K."/>
            <person name="Geller-Mcgrath D.E."/>
            <person name="Sieber C.M.K."/>
            <person name="Emerson J.B."/>
            <person name="Anantharaman K."/>
            <person name="Thomas B.C."/>
            <person name="Malmstrom R."/>
            <person name="Stieglmeier M."/>
            <person name="Klingl A."/>
            <person name="Woyke T."/>
            <person name="Ryan C.M."/>
            <person name="Banfield J.F."/>
        </authorList>
    </citation>
    <scope>NUCLEOTIDE SEQUENCE [LARGE SCALE GENOMIC DNA]</scope>
</reference>
<dbReference type="InterPro" id="IPR035681">
    <property type="entry name" value="ComA-like_MBL"/>
</dbReference>
<keyword evidence="1" id="KW-1133">Transmembrane helix</keyword>
<comment type="caution">
    <text evidence="3">The sequence shown here is derived from an EMBL/GenBank/DDBJ whole genome shotgun (WGS) entry which is preliminary data.</text>
</comment>
<proteinExistence type="predicted"/>
<name>A0A2M7QAQ7_9BACT</name>
<dbReference type="SUPFAM" id="SSF56281">
    <property type="entry name" value="Metallo-hydrolase/oxidoreductase"/>
    <property type="match status" value="1"/>
</dbReference>
<dbReference type="PANTHER" id="PTHR30619:SF1">
    <property type="entry name" value="RECOMBINATION PROTEIN 2"/>
    <property type="match status" value="1"/>
</dbReference>
<feature type="transmembrane region" description="Helical" evidence="1">
    <location>
        <begin position="20"/>
        <end position="44"/>
    </location>
</feature>
<dbReference type="AlphaFoldDB" id="A0A2M7QAQ7"/>
<dbReference type="Pfam" id="PF00753">
    <property type="entry name" value="Lactamase_B"/>
    <property type="match status" value="1"/>
</dbReference>
<organism evidence="3 4">
    <name type="scientific">Candidatus Uhrbacteria bacterium CG_4_10_14_0_8_um_filter_58_22</name>
    <dbReference type="NCBI Taxonomy" id="1975029"/>
    <lineage>
        <taxon>Bacteria</taxon>
        <taxon>Candidatus Uhriibacteriota</taxon>
    </lineage>
</organism>
<sequence>MPRKVKSGGIRSAFVRVGRLFRLACRLLPALVLLPILISLPLVWSWPANHGAHFTLHVFDVGQGDSSLVQCGRVQALVDGGPDRQALSGLGRSMPFTDRRIEYVFLSHPHDDHVFGLFAALERYEVGRLVVSPYAVDLPLGQELLALAVERGVPMTVAEAGDSFTLGDCGELTVLWPDGRVEEEIRGSRDRTNDLSLVLELRDRAGQDQTGVLALLMGDAGFLVEDQLVARGVIGPTSVLKVGHHGSRYSTGTEFIRAAAPKSVVISVGENDYGHPSQITLQRLGSFADRIFRTDRDGTVVFDLENDRKISRSTVDWLDDFWMRLRL</sequence>
<evidence type="ECO:0000313" key="4">
    <source>
        <dbReference type="Proteomes" id="UP000230973"/>
    </source>
</evidence>
<dbReference type="InterPro" id="IPR001279">
    <property type="entry name" value="Metallo-B-lactamas"/>
</dbReference>